<feature type="transmembrane region" description="Helical" evidence="8">
    <location>
        <begin position="37"/>
        <end position="57"/>
    </location>
</feature>
<dbReference type="GO" id="GO:0015385">
    <property type="term" value="F:sodium:proton antiporter activity"/>
    <property type="evidence" value="ECO:0007669"/>
    <property type="project" value="TreeGrafter"/>
</dbReference>
<evidence type="ECO:0000256" key="4">
    <source>
        <dbReference type="ARBA" id="ARBA00022475"/>
    </source>
</evidence>
<reference evidence="9 10" key="1">
    <citation type="submission" date="2018-04" db="EMBL/GenBank/DDBJ databases">
        <title>Genomic Encyclopedia of Type Strains, Phase IV (KMG-IV): sequencing the most valuable type-strain genomes for metagenomic binning, comparative biology and taxonomic classification.</title>
        <authorList>
            <person name="Goeker M."/>
        </authorList>
    </citation>
    <scope>NUCLEOTIDE SEQUENCE [LARGE SCALE GENOMIC DNA]</scope>
    <source>
        <strain evidence="9 10">DSM 45771</strain>
    </source>
</reference>
<dbReference type="Pfam" id="PF04066">
    <property type="entry name" value="MrpF_PhaF"/>
    <property type="match status" value="1"/>
</dbReference>
<proteinExistence type="inferred from homology"/>
<evidence type="ECO:0000256" key="2">
    <source>
        <dbReference type="ARBA" id="ARBA00009212"/>
    </source>
</evidence>
<keyword evidence="4" id="KW-1003">Cell membrane</keyword>
<keyword evidence="7 8" id="KW-0472">Membrane</keyword>
<dbReference type="GO" id="GO:0005886">
    <property type="term" value="C:plasma membrane"/>
    <property type="evidence" value="ECO:0007669"/>
    <property type="project" value="UniProtKB-SubCell"/>
</dbReference>
<evidence type="ECO:0000256" key="5">
    <source>
        <dbReference type="ARBA" id="ARBA00022692"/>
    </source>
</evidence>
<dbReference type="InterPro" id="IPR007208">
    <property type="entry name" value="MrpF/PhaF-like"/>
</dbReference>
<comment type="similarity">
    <text evidence="2">Belongs to the CPA3 antiporters (TC 2.A.63) subunit F family.</text>
</comment>
<keyword evidence="3" id="KW-0813">Transport</keyword>
<evidence type="ECO:0000256" key="3">
    <source>
        <dbReference type="ARBA" id="ARBA00022448"/>
    </source>
</evidence>
<evidence type="ECO:0000313" key="9">
    <source>
        <dbReference type="EMBL" id="PVY97965.1"/>
    </source>
</evidence>
<protein>
    <submittedName>
        <fullName evidence="9">Multisubunit sodium/proton antiporter MrpF subunit</fullName>
    </submittedName>
</protein>
<evidence type="ECO:0000256" key="1">
    <source>
        <dbReference type="ARBA" id="ARBA00004651"/>
    </source>
</evidence>
<dbReference type="EMBL" id="QEKW01000022">
    <property type="protein sequence ID" value="PVY97965.1"/>
    <property type="molecule type" value="Genomic_DNA"/>
</dbReference>
<keyword evidence="6 8" id="KW-1133">Transmembrane helix</keyword>
<dbReference type="PANTHER" id="PTHR34702">
    <property type="entry name" value="NA(+)/H(+) ANTIPORTER SUBUNIT F1"/>
    <property type="match status" value="1"/>
</dbReference>
<evidence type="ECO:0000256" key="8">
    <source>
        <dbReference type="SAM" id="Phobius"/>
    </source>
</evidence>
<gene>
    <name evidence="9" type="ORF">C8D89_12220</name>
</gene>
<dbReference type="AlphaFoldDB" id="A0A2U1EDK8"/>
<organism evidence="9 10">
    <name type="scientific">Actinomycetospora cinnamomea</name>
    <dbReference type="NCBI Taxonomy" id="663609"/>
    <lineage>
        <taxon>Bacteria</taxon>
        <taxon>Bacillati</taxon>
        <taxon>Actinomycetota</taxon>
        <taxon>Actinomycetes</taxon>
        <taxon>Pseudonocardiales</taxon>
        <taxon>Pseudonocardiaceae</taxon>
        <taxon>Actinomycetospora</taxon>
    </lineage>
</organism>
<comment type="subcellular location">
    <subcellularLocation>
        <location evidence="1">Cell membrane</location>
        <topology evidence="1">Multi-pass membrane protein</topology>
    </subcellularLocation>
</comment>
<comment type="caution">
    <text evidence="9">The sequence shown here is derived from an EMBL/GenBank/DDBJ whole genome shotgun (WGS) entry which is preliminary data.</text>
</comment>
<evidence type="ECO:0000256" key="7">
    <source>
        <dbReference type="ARBA" id="ARBA00023136"/>
    </source>
</evidence>
<dbReference type="Proteomes" id="UP000245639">
    <property type="component" value="Unassembled WGS sequence"/>
</dbReference>
<feature type="transmembrane region" description="Helical" evidence="8">
    <location>
        <begin position="6"/>
        <end position="28"/>
    </location>
</feature>
<evidence type="ECO:0000313" key="10">
    <source>
        <dbReference type="Proteomes" id="UP000245639"/>
    </source>
</evidence>
<evidence type="ECO:0000256" key="6">
    <source>
        <dbReference type="ARBA" id="ARBA00022989"/>
    </source>
</evidence>
<sequence>MSGVPVLVVVAALIWVTALVIVGVLALLRGRDVLQRLIALDLLAVLVVALLALLSYLRDVPHYLNAAVALALLSFVATVAAARYLATGGPLE</sequence>
<keyword evidence="5 8" id="KW-0812">Transmembrane</keyword>
<accession>A0A2U1EDK8</accession>
<dbReference type="PANTHER" id="PTHR34702:SF1">
    <property type="entry name" value="NA(+)_H(+) ANTIPORTER SUBUNIT F"/>
    <property type="match status" value="1"/>
</dbReference>
<feature type="transmembrane region" description="Helical" evidence="8">
    <location>
        <begin position="63"/>
        <end position="86"/>
    </location>
</feature>
<dbReference type="RefSeq" id="WP_116710932.1">
    <property type="nucleotide sequence ID" value="NZ_QEKW01000022.1"/>
</dbReference>
<keyword evidence="10" id="KW-1185">Reference proteome</keyword>
<name>A0A2U1EDK8_9PSEU</name>